<name>A0A4D9D1T4_9STRA</name>
<feature type="compositionally biased region" description="Basic and acidic residues" evidence="1">
    <location>
        <begin position="43"/>
        <end position="53"/>
    </location>
</feature>
<feature type="compositionally biased region" description="Basic and acidic residues" evidence="1">
    <location>
        <begin position="352"/>
        <end position="363"/>
    </location>
</feature>
<reference evidence="2 3" key="1">
    <citation type="submission" date="2019-01" db="EMBL/GenBank/DDBJ databases">
        <title>Nuclear Genome Assembly of the Microalgal Biofuel strain Nannochloropsis salina CCMP1776.</title>
        <authorList>
            <person name="Hovde B."/>
        </authorList>
    </citation>
    <scope>NUCLEOTIDE SEQUENCE [LARGE SCALE GENOMIC DNA]</scope>
    <source>
        <strain evidence="2 3">CCMP1776</strain>
    </source>
</reference>
<sequence>MRSTTVNTIAPIAVIRASVRASSDEGAELVDAKMAVGAGAGRRSSDRISRDMLRPSGSDQICASSGNSGSSKEFMGRPISGIEGMRGNEADPEADAGGVTPSSPRMSAFVFSPAKALDIINQRLEKAGARMGGLIQKIVGSVTSTLPDPAKSAEFANEGVEEVEKTLAAAENFVSAILRKATASLQSQLPPVAQGVDRVNAELERAGDVLGKAESIAEDATKQAVEIIRGLAPSPAQGTSLINSQIAHAGELTAEAERIAESMASQAAAAISKHLPAPSAGLEEMNKGVEQVEQLANLVSERMAEKVYKAVARPLTVSTDGEEHKEVGSAGRPSLSTAQMADKINKGIERLERAARSASERSAFEGTTEGGAAGEMEERGQEEGMKVKEAADTAPSRESVSTDKKVTFCVGKASDESVRHNVQEGETHREGWQQASNESPPPTSEPINRTSREKPAGSAASTKESGKGAGDVSVHKDRHTAHNTRPSGLLGTMGEVLEHMHEEFERGLRMDGYGRGKAGTVSAGDDILPAGAQCVVRRETIMETEGEAGEVEETILSEEALL</sequence>
<evidence type="ECO:0000256" key="1">
    <source>
        <dbReference type="SAM" id="MobiDB-lite"/>
    </source>
</evidence>
<comment type="caution">
    <text evidence="2">The sequence shown here is derived from an EMBL/GenBank/DDBJ whole genome shotgun (WGS) entry which is preliminary data.</text>
</comment>
<dbReference type="EMBL" id="SDOX01000096">
    <property type="protein sequence ID" value="TFJ82579.1"/>
    <property type="molecule type" value="Genomic_DNA"/>
</dbReference>
<keyword evidence="3" id="KW-1185">Reference proteome</keyword>
<accession>A0A4D9D1T4</accession>
<gene>
    <name evidence="2" type="ORF">NSK_006005</name>
</gene>
<feature type="region of interest" description="Disordered" evidence="1">
    <location>
        <begin position="417"/>
        <end position="490"/>
    </location>
</feature>
<evidence type="ECO:0000313" key="2">
    <source>
        <dbReference type="EMBL" id="TFJ82579.1"/>
    </source>
</evidence>
<feature type="compositionally biased region" description="Basic and acidic residues" evidence="1">
    <location>
        <begin position="417"/>
        <end position="431"/>
    </location>
</feature>
<feature type="region of interest" description="Disordered" evidence="1">
    <location>
        <begin position="352"/>
        <end position="403"/>
    </location>
</feature>
<feature type="compositionally biased region" description="Basic and acidic residues" evidence="1">
    <location>
        <begin position="376"/>
        <end position="391"/>
    </location>
</feature>
<organism evidence="2 3">
    <name type="scientific">Nannochloropsis salina CCMP1776</name>
    <dbReference type="NCBI Taxonomy" id="1027361"/>
    <lineage>
        <taxon>Eukaryota</taxon>
        <taxon>Sar</taxon>
        <taxon>Stramenopiles</taxon>
        <taxon>Ochrophyta</taxon>
        <taxon>Eustigmatophyceae</taxon>
        <taxon>Eustigmatales</taxon>
        <taxon>Monodopsidaceae</taxon>
        <taxon>Microchloropsis</taxon>
        <taxon>Microchloropsis salina</taxon>
    </lineage>
</organism>
<dbReference type="AlphaFoldDB" id="A0A4D9D1T4"/>
<feature type="region of interest" description="Disordered" evidence="1">
    <location>
        <begin position="36"/>
        <end position="101"/>
    </location>
</feature>
<proteinExistence type="predicted"/>
<feature type="compositionally biased region" description="Polar residues" evidence="1">
    <location>
        <begin position="57"/>
        <end position="71"/>
    </location>
</feature>
<evidence type="ECO:0000313" key="3">
    <source>
        <dbReference type="Proteomes" id="UP000355283"/>
    </source>
</evidence>
<feature type="region of interest" description="Disordered" evidence="1">
    <location>
        <begin position="319"/>
        <end position="339"/>
    </location>
</feature>
<dbReference type="Proteomes" id="UP000355283">
    <property type="component" value="Unassembled WGS sequence"/>
</dbReference>
<protein>
    <submittedName>
        <fullName evidence="2">Uncharacterized protein</fullName>
    </submittedName>
</protein>